<dbReference type="InterPro" id="IPR006975">
    <property type="entry name" value="NifQ"/>
</dbReference>
<dbReference type="EMBL" id="FSRM01000002">
    <property type="protein sequence ID" value="SIO54075.1"/>
    <property type="molecule type" value="Genomic_DNA"/>
</dbReference>
<dbReference type="Pfam" id="PF04891">
    <property type="entry name" value="NifQ"/>
    <property type="match status" value="1"/>
</dbReference>
<dbReference type="OrthoDB" id="192277at2"/>
<name>A0A1N6KBY2_9BURK</name>
<organism evidence="1 2">
    <name type="scientific">Paraburkholderia phenazinium</name>
    <dbReference type="NCBI Taxonomy" id="60549"/>
    <lineage>
        <taxon>Bacteria</taxon>
        <taxon>Pseudomonadati</taxon>
        <taxon>Pseudomonadota</taxon>
        <taxon>Betaproteobacteria</taxon>
        <taxon>Burkholderiales</taxon>
        <taxon>Burkholderiaceae</taxon>
        <taxon>Paraburkholderia</taxon>
    </lineage>
</organism>
<dbReference type="AlphaFoldDB" id="A0A1N6KBY2"/>
<dbReference type="RefSeq" id="WP_074268503.1">
    <property type="nucleotide sequence ID" value="NZ_FSRM01000002.1"/>
</dbReference>
<proteinExistence type="predicted"/>
<reference evidence="1 2" key="1">
    <citation type="submission" date="2016-11" db="EMBL/GenBank/DDBJ databases">
        <authorList>
            <person name="Jaros S."/>
            <person name="Januszkiewicz K."/>
            <person name="Wedrychowicz H."/>
        </authorList>
    </citation>
    <scope>NUCLEOTIDE SEQUENCE [LARGE SCALE GENOMIC DNA]</scope>
    <source>
        <strain evidence="1 2">GAS86</strain>
    </source>
</reference>
<evidence type="ECO:0000313" key="2">
    <source>
        <dbReference type="Proteomes" id="UP000184693"/>
    </source>
</evidence>
<dbReference type="Proteomes" id="UP000184693">
    <property type="component" value="Unassembled WGS sequence"/>
</dbReference>
<evidence type="ECO:0000313" key="1">
    <source>
        <dbReference type="EMBL" id="SIO54075.1"/>
    </source>
</evidence>
<protein>
    <submittedName>
        <fullName evidence="1">Nitrogen fixation protein NifQ</fullName>
    </submittedName>
</protein>
<gene>
    <name evidence="1" type="ORF">SAMN05444168_6732</name>
</gene>
<accession>A0A1N6KBY2</accession>
<dbReference type="GO" id="GO:0030151">
    <property type="term" value="F:molybdenum ion binding"/>
    <property type="evidence" value="ECO:0007669"/>
    <property type="project" value="InterPro"/>
</dbReference>
<sequence>MVWKAVRMHQWLEAAIDPRSFDARLFAKLIAAREVRGEWALLGLSPAQWSGLIGRHFRFTPVAPDLTGLSRFSGVAAAVAVAALAVDTHEHVEFATAMRALMLQYASPAVLPDDAQCLATIIAHACLRPDHLWRDLGLTGRDEVSAMLERYFPSLAALNVENLRWKKFLAQQLALSLGQEPGPAPGCPGCEDYRFCFPRAS</sequence>
<dbReference type="GO" id="GO:0009399">
    <property type="term" value="P:nitrogen fixation"/>
    <property type="evidence" value="ECO:0007669"/>
    <property type="project" value="InterPro"/>
</dbReference>